<feature type="non-terminal residue" evidence="2">
    <location>
        <position position="1"/>
    </location>
</feature>
<evidence type="ECO:0000313" key="3">
    <source>
        <dbReference type="Proteomes" id="UP000285326"/>
    </source>
</evidence>
<feature type="region of interest" description="Disordered" evidence="1">
    <location>
        <begin position="63"/>
        <end position="90"/>
    </location>
</feature>
<dbReference type="Proteomes" id="UP000285326">
    <property type="component" value="Unassembled WGS sequence"/>
</dbReference>
<feature type="compositionally biased region" description="Polar residues" evidence="1">
    <location>
        <begin position="71"/>
        <end position="86"/>
    </location>
</feature>
<sequence length="137" mass="15907">KEGWKGPYQLVAKVGETCKVRTDKGDIVSFRSTVVRPYFKEQTPPIESEARCTAMRMDNIPCSFEEDESNQRQTNDLRQSPTTHNQYPRREIKSPKIYENFFINASFSIKDVDDDQLLKALIDETPITMTFLTRHSL</sequence>
<protein>
    <submittedName>
        <fullName evidence="2">Uncharacterized protein</fullName>
    </submittedName>
</protein>
<evidence type="ECO:0000313" key="2">
    <source>
        <dbReference type="EMBL" id="RKF84197.1"/>
    </source>
</evidence>
<gene>
    <name evidence="2" type="ORF">GcM1_141013</name>
</gene>
<accession>A0A420JBT2</accession>
<reference evidence="2 3" key="1">
    <citation type="journal article" date="2018" name="BMC Genomics">
        <title>Comparative genome analyses reveal sequence features reflecting distinct modes of host-adaptation between dicot and monocot powdery mildew.</title>
        <authorList>
            <person name="Wu Y."/>
            <person name="Ma X."/>
            <person name="Pan Z."/>
            <person name="Kale S.D."/>
            <person name="Song Y."/>
            <person name="King H."/>
            <person name="Zhang Q."/>
            <person name="Presley C."/>
            <person name="Deng X."/>
            <person name="Wei C.I."/>
            <person name="Xiao S."/>
        </authorList>
    </citation>
    <scope>NUCLEOTIDE SEQUENCE [LARGE SCALE GENOMIC DNA]</scope>
    <source>
        <strain evidence="2">UMSG1</strain>
    </source>
</reference>
<comment type="caution">
    <text evidence="2">The sequence shown here is derived from an EMBL/GenBank/DDBJ whole genome shotgun (WGS) entry which is preliminary data.</text>
</comment>
<dbReference type="AlphaFoldDB" id="A0A420JBT2"/>
<organism evidence="2 3">
    <name type="scientific">Golovinomyces cichoracearum</name>
    <dbReference type="NCBI Taxonomy" id="62708"/>
    <lineage>
        <taxon>Eukaryota</taxon>
        <taxon>Fungi</taxon>
        <taxon>Dikarya</taxon>
        <taxon>Ascomycota</taxon>
        <taxon>Pezizomycotina</taxon>
        <taxon>Leotiomycetes</taxon>
        <taxon>Erysiphales</taxon>
        <taxon>Erysiphaceae</taxon>
        <taxon>Golovinomyces</taxon>
    </lineage>
</organism>
<evidence type="ECO:0000256" key="1">
    <source>
        <dbReference type="SAM" id="MobiDB-lite"/>
    </source>
</evidence>
<dbReference type="EMBL" id="MCBS01014109">
    <property type="protein sequence ID" value="RKF84197.1"/>
    <property type="molecule type" value="Genomic_DNA"/>
</dbReference>
<name>A0A420JBT2_9PEZI</name>
<proteinExistence type="predicted"/>